<dbReference type="SUPFAM" id="SSF81383">
    <property type="entry name" value="F-box domain"/>
    <property type="match status" value="1"/>
</dbReference>
<evidence type="ECO:0000313" key="1">
    <source>
        <dbReference type="EMBL" id="KAG0265140.1"/>
    </source>
</evidence>
<proteinExistence type="predicted"/>
<evidence type="ECO:0008006" key="3">
    <source>
        <dbReference type="Google" id="ProtNLM"/>
    </source>
</evidence>
<feature type="non-terminal residue" evidence="1">
    <location>
        <position position="168"/>
    </location>
</feature>
<dbReference type="Proteomes" id="UP001194580">
    <property type="component" value="Unassembled WGS sequence"/>
</dbReference>
<comment type="caution">
    <text evidence="1">The sequence shown here is derived from an EMBL/GenBank/DDBJ whole genome shotgun (WGS) entry which is preliminary data.</text>
</comment>
<dbReference type="EMBL" id="JAAAIL010001780">
    <property type="protein sequence ID" value="KAG0265140.1"/>
    <property type="molecule type" value="Genomic_DNA"/>
</dbReference>
<evidence type="ECO:0000313" key="2">
    <source>
        <dbReference type="Proteomes" id="UP001194580"/>
    </source>
</evidence>
<dbReference type="InterPro" id="IPR036047">
    <property type="entry name" value="F-box-like_dom_sf"/>
</dbReference>
<name>A0AAD4D480_9FUNG</name>
<gene>
    <name evidence="1" type="ORF">BGZ95_003415</name>
</gene>
<keyword evidence="2" id="KW-1185">Reference proteome</keyword>
<organism evidence="1 2">
    <name type="scientific">Linnemannia exigua</name>
    <dbReference type="NCBI Taxonomy" id="604196"/>
    <lineage>
        <taxon>Eukaryota</taxon>
        <taxon>Fungi</taxon>
        <taxon>Fungi incertae sedis</taxon>
        <taxon>Mucoromycota</taxon>
        <taxon>Mortierellomycotina</taxon>
        <taxon>Mortierellomycetes</taxon>
        <taxon>Mortierellales</taxon>
        <taxon>Mortierellaceae</taxon>
        <taxon>Linnemannia</taxon>
    </lineage>
</organism>
<protein>
    <recommendedName>
        <fullName evidence="3">F-box domain-containing protein</fullName>
    </recommendedName>
</protein>
<sequence length="168" mass="18840">MATLTTPNPFDIPELRNQLSLFVTTNTACSCARVSKTWTATFIPAIWFEVDFALHPRFTTLSRSIISKHGQFIRKVKNAKTFVEVSVLTNTSIQFLRSLEVETTKTVLQHEYAYEVVSRNSACLQELDLYAATTPETNKWYSMIHYVSVPALVPFLGASSAISLGRAD</sequence>
<reference evidence="1" key="1">
    <citation type="journal article" date="2020" name="Fungal Divers.">
        <title>Resolving the Mortierellaceae phylogeny through synthesis of multi-gene phylogenetics and phylogenomics.</title>
        <authorList>
            <person name="Vandepol N."/>
            <person name="Liber J."/>
            <person name="Desiro A."/>
            <person name="Na H."/>
            <person name="Kennedy M."/>
            <person name="Barry K."/>
            <person name="Grigoriev I.V."/>
            <person name="Miller A.N."/>
            <person name="O'Donnell K."/>
            <person name="Stajich J.E."/>
            <person name="Bonito G."/>
        </authorList>
    </citation>
    <scope>NUCLEOTIDE SEQUENCE</scope>
    <source>
        <strain evidence="1">NRRL 28262</strain>
    </source>
</reference>
<dbReference type="AlphaFoldDB" id="A0AAD4D480"/>
<accession>A0AAD4D480</accession>